<proteinExistence type="predicted"/>
<reference evidence="2 3" key="1">
    <citation type="submission" date="2018-09" db="EMBL/GenBank/DDBJ databases">
        <title>A high-quality reference genome of wild soybean provides a powerful tool to mine soybean genomes.</title>
        <authorList>
            <person name="Xie M."/>
            <person name="Chung C.Y.L."/>
            <person name="Li M.-W."/>
            <person name="Wong F.-L."/>
            <person name="Chan T.-F."/>
            <person name="Lam H.-M."/>
        </authorList>
    </citation>
    <scope>NUCLEOTIDE SEQUENCE [LARGE SCALE GENOMIC DNA]</scope>
    <source>
        <strain evidence="3">cv. W05</strain>
        <tissue evidence="2">Hypocotyl of etiolated seedlings</tissue>
    </source>
</reference>
<dbReference type="AlphaFoldDB" id="A0A445FK78"/>
<evidence type="ECO:0000256" key="1">
    <source>
        <dbReference type="SAM" id="MobiDB-lite"/>
    </source>
</evidence>
<dbReference type="Proteomes" id="UP000289340">
    <property type="component" value="Chromosome 19"/>
</dbReference>
<organism evidence="2 3">
    <name type="scientific">Glycine soja</name>
    <name type="common">Wild soybean</name>
    <dbReference type="NCBI Taxonomy" id="3848"/>
    <lineage>
        <taxon>Eukaryota</taxon>
        <taxon>Viridiplantae</taxon>
        <taxon>Streptophyta</taxon>
        <taxon>Embryophyta</taxon>
        <taxon>Tracheophyta</taxon>
        <taxon>Spermatophyta</taxon>
        <taxon>Magnoliopsida</taxon>
        <taxon>eudicotyledons</taxon>
        <taxon>Gunneridae</taxon>
        <taxon>Pentapetalae</taxon>
        <taxon>rosids</taxon>
        <taxon>fabids</taxon>
        <taxon>Fabales</taxon>
        <taxon>Fabaceae</taxon>
        <taxon>Papilionoideae</taxon>
        <taxon>50 kb inversion clade</taxon>
        <taxon>NPAAA clade</taxon>
        <taxon>indigoferoid/millettioid clade</taxon>
        <taxon>Phaseoleae</taxon>
        <taxon>Glycine</taxon>
        <taxon>Glycine subgen. Soja</taxon>
    </lineage>
</organism>
<keyword evidence="3" id="KW-1185">Reference proteome</keyword>
<feature type="region of interest" description="Disordered" evidence="1">
    <location>
        <begin position="1"/>
        <end position="40"/>
    </location>
</feature>
<protein>
    <submittedName>
        <fullName evidence="2">Protein transport protein Sec24-like isoform E</fullName>
    </submittedName>
</protein>
<comment type="caution">
    <text evidence="2">The sequence shown here is derived from an EMBL/GenBank/DDBJ whole genome shotgun (WGS) entry which is preliminary data.</text>
</comment>
<name>A0A445FK78_GLYSO</name>
<evidence type="ECO:0000313" key="3">
    <source>
        <dbReference type="Proteomes" id="UP000289340"/>
    </source>
</evidence>
<accession>A0A445FK78</accession>
<dbReference type="EMBL" id="QZWG01000019">
    <property type="protein sequence ID" value="RZB49265.1"/>
    <property type="molecule type" value="Genomic_DNA"/>
</dbReference>
<sequence length="109" mass="12189">MICKTESQLQNYSPAQKLDHEPKRQPHPRSGANQLKKERGKNGEIGRVVVLAGKVLSPRFLWVYQKRGSLPEFSSIAITSQSCSADHPLRLRSELSTRLGDGTEVLSFD</sequence>
<evidence type="ECO:0000313" key="2">
    <source>
        <dbReference type="EMBL" id="RZB49265.1"/>
    </source>
</evidence>
<feature type="compositionally biased region" description="Polar residues" evidence="1">
    <location>
        <begin position="1"/>
        <end position="14"/>
    </location>
</feature>
<gene>
    <name evidence="2" type="ORF">D0Y65_052293</name>
</gene>